<dbReference type="PANTHER" id="PTHR32308:SF0">
    <property type="entry name" value="HPCH_HPAI ALDOLASE_CITRATE LYASE DOMAIN-CONTAINING PROTEIN"/>
    <property type="match status" value="1"/>
</dbReference>
<evidence type="ECO:0000313" key="5">
    <source>
        <dbReference type="EMBL" id="ABK78363.1"/>
    </source>
</evidence>
<evidence type="ECO:0000259" key="4">
    <source>
        <dbReference type="Pfam" id="PF03328"/>
    </source>
</evidence>
<gene>
    <name evidence="5" type="ordered locus">CENSYa_1752</name>
</gene>
<feature type="domain" description="HpcH/HpaI aldolase/citrate lyase" evidence="4">
    <location>
        <begin position="6"/>
        <end position="222"/>
    </location>
</feature>
<evidence type="ECO:0000256" key="2">
    <source>
        <dbReference type="ARBA" id="ARBA00022723"/>
    </source>
</evidence>
<dbReference type="InterPro" id="IPR005000">
    <property type="entry name" value="Aldolase/citrate-lyase_domain"/>
</dbReference>
<sequence length="288" mass="31515">MAQIFRSLIFVPGNNAKFLENAKTLPADIVCLDLEDSVPGPEKDQARKMVGGAVTKRGFGASVFVRINPSTTSVADEDLREITREGLAGVVVPKVDRPEDLKRIEVLLEGLERERGLARTDIIPSIESPGGVRNCYEIASYSERIPAVVFGIFDLLHNMGIEYTKKGRGAMHARARVALDAAAARVVAIDGIWQDTKDDEGLREDCRRGRSLGYKGKSVIHPSQIDTVHEEFKPNAAEIEWSKRVCGAYLESMKKGRGATTLDGLMIDEVHYKRADALLKAAGEPAEG</sequence>
<name>A0RYE6_CENSY</name>
<comment type="cofactor">
    <cofactor evidence="1">
        <name>Mg(2+)</name>
        <dbReference type="ChEBI" id="CHEBI:18420"/>
    </cofactor>
</comment>
<evidence type="ECO:0000313" key="6">
    <source>
        <dbReference type="Proteomes" id="UP000000758"/>
    </source>
</evidence>
<protein>
    <submittedName>
        <fullName evidence="5">Citrate lyase beta subunit</fullName>
        <ecNumber evidence="5">4.1.3.6</ecNumber>
    </submittedName>
</protein>
<dbReference type="KEGG" id="csy:CENSYa_1752"/>
<dbReference type="GO" id="GO:0016829">
    <property type="term" value="F:lyase activity"/>
    <property type="evidence" value="ECO:0007669"/>
    <property type="project" value="UniProtKB-KW"/>
</dbReference>
<dbReference type="SUPFAM" id="SSF51621">
    <property type="entry name" value="Phosphoenolpyruvate/pyruvate domain"/>
    <property type="match status" value="1"/>
</dbReference>
<dbReference type="AlphaFoldDB" id="A0RYE6"/>
<dbReference type="PIRSF" id="PIRSF015582">
    <property type="entry name" value="Cit_lyase_B"/>
    <property type="match status" value="1"/>
</dbReference>
<dbReference type="HOGENOM" id="CLU_044864_0_0_2"/>
<dbReference type="InterPro" id="IPR015813">
    <property type="entry name" value="Pyrv/PenolPyrv_kinase-like_dom"/>
</dbReference>
<organism evidence="5 6">
    <name type="scientific">Cenarchaeum symbiosum (strain A)</name>
    <dbReference type="NCBI Taxonomy" id="414004"/>
    <lineage>
        <taxon>Archaea</taxon>
        <taxon>Nitrososphaerota</taxon>
        <taxon>Candidatus Cenarchaeales</taxon>
        <taxon>Candidatus Cenarchaeaceae</taxon>
        <taxon>Candidatus Cenarchaeum</taxon>
    </lineage>
</organism>
<dbReference type="Pfam" id="PF03328">
    <property type="entry name" value="HpcH_HpaI"/>
    <property type="match status" value="1"/>
</dbReference>
<dbReference type="InterPro" id="IPR040442">
    <property type="entry name" value="Pyrv_kinase-like_dom_sf"/>
</dbReference>
<dbReference type="EMBL" id="DP000238">
    <property type="protein sequence ID" value="ABK78363.1"/>
    <property type="molecule type" value="Genomic_DNA"/>
</dbReference>
<dbReference type="InterPro" id="IPR011206">
    <property type="entry name" value="Citrate_lyase_beta/mcl1/mcl2"/>
</dbReference>
<dbReference type="GO" id="GO:0006107">
    <property type="term" value="P:oxaloacetate metabolic process"/>
    <property type="evidence" value="ECO:0007669"/>
    <property type="project" value="TreeGrafter"/>
</dbReference>
<dbReference type="PANTHER" id="PTHR32308">
    <property type="entry name" value="LYASE BETA SUBUNIT, PUTATIVE (AFU_ORTHOLOGUE AFUA_4G13030)-RELATED"/>
    <property type="match status" value="1"/>
</dbReference>
<accession>A0RYE6</accession>
<keyword evidence="6" id="KW-1185">Reference proteome</keyword>
<dbReference type="EC" id="4.1.3.6" evidence="5"/>
<proteinExistence type="predicted"/>
<dbReference type="Gene3D" id="3.20.20.60">
    <property type="entry name" value="Phosphoenolpyruvate-binding domains"/>
    <property type="match status" value="1"/>
</dbReference>
<evidence type="ECO:0000256" key="3">
    <source>
        <dbReference type="ARBA" id="ARBA00022842"/>
    </source>
</evidence>
<keyword evidence="5" id="KW-0456">Lyase</keyword>
<evidence type="ECO:0000256" key="1">
    <source>
        <dbReference type="ARBA" id="ARBA00001946"/>
    </source>
</evidence>
<dbReference type="EnsemblBacteria" id="ABK78363">
    <property type="protein sequence ID" value="ABK78363"/>
    <property type="gene ID" value="CENSYa_1752"/>
</dbReference>
<dbReference type="STRING" id="414004.CENSYa_1752"/>
<dbReference type="GO" id="GO:0000287">
    <property type="term" value="F:magnesium ion binding"/>
    <property type="evidence" value="ECO:0007669"/>
    <property type="project" value="TreeGrafter"/>
</dbReference>
<dbReference type="Proteomes" id="UP000000758">
    <property type="component" value="Chromosome"/>
</dbReference>
<keyword evidence="2" id="KW-0479">Metal-binding</keyword>
<keyword evidence="3" id="KW-0460">Magnesium</keyword>
<reference evidence="5 6" key="1">
    <citation type="journal article" date="2006" name="Proc. Natl. Acad. Sci. U.S.A.">
        <title>Genomic analysis of the uncultivated marine crenarchaeote Cenarchaeum symbiosum.</title>
        <authorList>
            <person name="Hallam S.J."/>
            <person name="Konstantinidis K.T."/>
            <person name="Putnam N."/>
            <person name="Schleper C."/>
            <person name="Watanabe Y."/>
            <person name="Sugahara J."/>
            <person name="Preston C."/>
            <person name="de la Torre J."/>
            <person name="Richardson P.M."/>
            <person name="DeLong E.F."/>
        </authorList>
    </citation>
    <scope>NUCLEOTIDE SEQUENCE [LARGE SCALE GENOMIC DNA]</scope>
    <source>
        <strain evidence="6">A</strain>
    </source>
</reference>